<dbReference type="Proteomes" id="UP000233551">
    <property type="component" value="Unassembled WGS sequence"/>
</dbReference>
<evidence type="ECO:0000313" key="1">
    <source>
        <dbReference type="EMBL" id="PKI43099.1"/>
    </source>
</evidence>
<dbReference type="EMBL" id="PGOL01003087">
    <property type="protein sequence ID" value="PKI43099.1"/>
    <property type="molecule type" value="Genomic_DNA"/>
</dbReference>
<keyword evidence="2" id="KW-1185">Reference proteome</keyword>
<accession>A0A2I0IGI5</accession>
<name>A0A2I0IGI5_PUNGR</name>
<evidence type="ECO:0000313" key="2">
    <source>
        <dbReference type="Proteomes" id="UP000233551"/>
    </source>
</evidence>
<organism evidence="1 2">
    <name type="scientific">Punica granatum</name>
    <name type="common">Pomegranate</name>
    <dbReference type="NCBI Taxonomy" id="22663"/>
    <lineage>
        <taxon>Eukaryota</taxon>
        <taxon>Viridiplantae</taxon>
        <taxon>Streptophyta</taxon>
        <taxon>Embryophyta</taxon>
        <taxon>Tracheophyta</taxon>
        <taxon>Spermatophyta</taxon>
        <taxon>Magnoliopsida</taxon>
        <taxon>eudicotyledons</taxon>
        <taxon>Gunneridae</taxon>
        <taxon>Pentapetalae</taxon>
        <taxon>rosids</taxon>
        <taxon>malvids</taxon>
        <taxon>Myrtales</taxon>
        <taxon>Lythraceae</taxon>
        <taxon>Punica</taxon>
    </lineage>
</organism>
<protein>
    <submittedName>
        <fullName evidence="1">Uncharacterized protein</fullName>
    </submittedName>
</protein>
<reference evidence="1 2" key="1">
    <citation type="submission" date="2017-11" db="EMBL/GenBank/DDBJ databases">
        <title>De-novo sequencing of pomegranate (Punica granatum L.) genome.</title>
        <authorList>
            <person name="Akparov Z."/>
            <person name="Amiraslanov A."/>
            <person name="Hajiyeva S."/>
            <person name="Abbasov M."/>
            <person name="Kaur K."/>
            <person name="Hamwieh A."/>
            <person name="Solovyev V."/>
            <person name="Salamov A."/>
            <person name="Braich B."/>
            <person name="Kosarev P."/>
            <person name="Mahmoud A."/>
            <person name="Hajiyev E."/>
            <person name="Babayeva S."/>
            <person name="Izzatullayeva V."/>
            <person name="Mammadov A."/>
            <person name="Mammadov A."/>
            <person name="Sharifova S."/>
            <person name="Ojaghi J."/>
            <person name="Eynullazada K."/>
            <person name="Bayramov B."/>
            <person name="Abdulazimova A."/>
            <person name="Shahmuradov I."/>
        </authorList>
    </citation>
    <scope>NUCLEOTIDE SEQUENCE [LARGE SCALE GENOMIC DNA]</scope>
    <source>
        <strain evidence="2">cv. AG2017</strain>
        <tissue evidence="1">Leaf</tissue>
    </source>
</reference>
<dbReference type="AlphaFoldDB" id="A0A2I0IGI5"/>
<comment type="caution">
    <text evidence="1">The sequence shown here is derived from an EMBL/GenBank/DDBJ whole genome shotgun (WGS) entry which is preliminary data.</text>
</comment>
<gene>
    <name evidence="1" type="ORF">CRG98_036510</name>
</gene>
<proteinExistence type="predicted"/>
<sequence length="96" mass="11165">MDEENIHQVPRGLTFEQALFLGLQRGQEELSTRLDLVIQALDQMAVVPAPPQRTSSPEEYLEWVQRVDKVFECYEYSEAQKCQLAALEFTNYANLW</sequence>